<dbReference type="AlphaFoldDB" id="A0A4P2PSR8"/>
<gene>
    <name evidence="2" type="ORF">SOCEGT47_000360</name>
</gene>
<feature type="region of interest" description="Disordered" evidence="1">
    <location>
        <begin position="1"/>
        <end position="21"/>
    </location>
</feature>
<protein>
    <submittedName>
        <fullName evidence="2">Uncharacterized protein</fullName>
    </submittedName>
</protein>
<accession>A0A4P2PSR8</accession>
<sequence>MGSLGGGGRAPGWRSRAARAGGRLGPVLSPDVRFEGFTATDWVRVLSLFRPRRAGGDERDTDRPRGGVVAVHAGGKLKKLVHTDAGRLRIDDAQRASPLSAEELAARHHASWAAVIEAGTLEAIMERFGARVRRGDDLIAQSLLLLQLAREEHLAGKIELWPARLRGVPMPSQGVVRGTLDSLAGVGKTMVIGLFEGGELWTSVALRRDARGINLILGPDEVRKDMGLLAGDWRRDYRHLSRAIEERAGELSLGCFAEAETIRQLEVDPRPGAWARAVAVRDVILAPVPAALAIPLGIDAGRAALSALRAIAERIDPMGIVAPAVRAVLERAGTDSEMAAMLPFHPLELLRKLISRDR</sequence>
<name>A0A4P2PSR8_SORCE</name>
<proteinExistence type="predicted"/>
<evidence type="ECO:0000313" key="3">
    <source>
        <dbReference type="Proteomes" id="UP000295781"/>
    </source>
</evidence>
<evidence type="ECO:0000313" key="2">
    <source>
        <dbReference type="EMBL" id="AUX19584.1"/>
    </source>
</evidence>
<dbReference type="Proteomes" id="UP000295781">
    <property type="component" value="Chromosome"/>
</dbReference>
<feature type="compositionally biased region" description="Gly residues" evidence="1">
    <location>
        <begin position="1"/>
        <end position="10"/>
    </location>
</feature>
<dbReference type="EMBL" id="CP012670">
    <property type="protein sequence ID" value="AUX19584.1"/>
    <property type="molecule type" value="Genomic_DNA"/>
</dbReference>
<feature type="compositionally biased region" description="Low complexity" evidence="1">
    <location>
        <begin position="11"/>
        <end position="21"/>
    </location>
</feature>
<reference evidence="2 3" key="1">
    <citation type="submission" date="2015-09" db="EMBL/GenBank/DDBJ databases">
        <title>Sorangium comparison.</title>
        <authorList>
            <person name="Zaburannyi N."/>
            <person name="Bunk B."/>
            <person name="Overmann J."/>
            <person name="Mueller R."/>
        </authorList>
    </citation>
    <scope>NUCLEOTIDE SEQUENCE [LARGE SCALE GENOMIC DNA]</scope>
    <source>
        <strain evidence="2 3">So ceGT47</strain>
    </source>
</reference>
<evidence type="ECO:0000256" key="1">
    <source>
        <dbReference type="SAM" id="MobiDB-lite"/>
    </source>
</evidence>
<organism evidence="2 3">
    <name type="scientific">Sorangium cellulosum</name>
    <name type="common">Polyangium cellulosum</name>
    <dbReference type="NCBI Taxonomy" id="56"/>
    <lineage>
        <taxon>Bacteria</taxon>
        <taxon>Pseudomonadati</taxon>
        <taxon>Myxococcota</taxon>
        <taxon>Polyangia</taxon>
        <taxon>Polyangiales</taxon>
        <taxon>Polyangiaceae</taxon>
        <taxon>Sorangium</taxon>
    </lineage>
</organism>